<dbReference type="Proteomes" id="UP001470230">
    <property type="component" value="Unassembled WGS sequence"/>
</dbReference>
<protein>
    <recommendedName>
        <fullName evidence="12">Polymorphic outer membrane protein</fullName>
    </recommendedName>
</protein>
<dbReference type="PANTHER" id="PTHR11319:SF35">
    <property type="entry name" value="OUTER MEMBRANE PROTEIN PMPC-RELATED"/>
    <property type="match status" value="1"/>
</dbReference>
<comment type="subcellular location">
    <subcellularLocation>
        <location evidence="1">Cell envelope</location>
    </subcellularLocation>
    <subcellularLocation>
        <location evidence="2">Cell outer membrane</location>
    </subcellularLocation>
    <subcellularLocation>
        <location evidence="3">Secreted</location>
    </subcellularLocation>
</comment>
<evidence type="ECO:0000256" key="1">
    <source>
        <dbReference type="ARBA" id="ARBA00004196"/>
    </source>
</evidence>
<sequence length="1781" mass="194419">MFVFYFCLQLSLSKGIKRPYIKETSDEDDYKQHEPIRDSETNIDIEKCLFSSLDNLEGNGGAIFISSKKKVNCTINDCKFNECKGKNGGAISVYYTEAINYGFSLNNSIFTACECTKNGGAVYIQSAQPLYHTFNIIKCTFNNNKAVLGGGLYAELRDQLNLENCQFNNNEASTKGSSAYLKLGHENIKNGVEEHDTFKIHNNIFTFSPSSSNTVNVYIENDKITDETDPAHANVYFGGNTFTIDSSSELSSGYLHLEVVENQGLFESFNFDSCNCVHQEQITVKIAPGLNLTNFNFGCTAIDTCTPNVVTPTPPPTPDAEGYTPHEPIREPTININVQKCTFNKLDNLEGNGGAILITFSKKVSCVVNDCKFNECKGSNGGAIYASYSTSTSYKFNITNTIFTACECTEKGGAVYIQSAQSLKHTFNITGCTFSGNKASYGGGLYAELRDQLNLENCHFVNNEASTKGSSAYLKLGHENIKNGVEEHDKFKVHNNAFTFNPSTNNAVNVFIENDEITDTTDPAHANVYFGGNTFNIEGSAAVEYLHLEVVQNYGGFESFTFDSCNCVHQEQSTVSIVAKPNVTSNVILYNFMFGCESIDKCTSEQPTPPPIELPTQKPTIDAGDYQNHDPIRETEATIDIKRCLFSNLENSGGNGGAILITYSKKVNCTINDCKFNECKGNNGGAIYAQYSSADDYEFSIINTIFTACECTTRGGAVYIQSAQPLHHKFDITGCTFNGNKASYGGGLYAELRDQLNLENCHFVNNEASTKGSSAYLKLGHENIKNSVEEHDTFKVHNNVFTFNPSTNNAVNVFIENDEITDTTDPAHANVYFGGNTFNIEGSAAVEYLHLEVVQNYGGFESFTFDSCNCVHQEQSTVSIVAKPNVTSNVILYNFMFGCESIDKCTSEQPTPPPIELPTQKPTIDAGDYQNHDPIRETEATIDIKRCLFSNLENSGGNGGAILITYSKKVNCTINDCKFNECKGNNGAHANVYFGGNTFNIEGSAAVEYLHLEVVQNYGGFESFTFDSCNCVHQEQSTVSIVAKPNVTSNVILYNFMFGCESIDKCTSEQPTPPPIELPTQKPTIDAGDYQNHDPIRETEATIDIKRCLFSNLENSGGNGGAILITYSKKVNCTINDCKFNECKGNNGGAIYAQYSSADDYEFSIINTIFTACECTTRGGAVYIQSAQPLHHKFDITGCTFNGNKASYGGGLYAELRDQLNLENCHFNSNEASTKGSSAYLKLGHENIKNGVEEHDTFKVHNNVFTFKPSSNDAVNLYVENDGITDERDPAHANVFHGGNTFNIESSSESSTKYLHFEVVENAGGFESFTFDSCNCVHQDQSTVSISSNIRLYNFNFGCTSIDKCTSEQPTVLPTEPPTPDAEGYTPHDPIRETTANIELTKSLFNSLGNLALDGGAILISYSKKVNCAINDCKFNNCKAKNGGAIAASYSSAVDYSFKISQTIFSGCQADSRGGAVYIQSAQPLHHTFGITGCTFSGNKAYFGGGLYAELRDQLNLENCHFVNNEASKKGSSAYLKLGHENIKNSVEEHDTFKVHNNVFTFNPSTNNAVNVFIENDEITDTTDPAHANVYFGGNTFNIGSSRIARSEYLHLEIVENEGGFESITFDSCNCVKQGQSTVKVAENYQLNNFNFECTSIDTCTPNAGDTSTSSSSSISSESSSSSSISSESSSSSSISSESSSSSDVDKNINDSNQKNKSKIALTIGIAVAAVVVVVVIVVVVIIVIRKKSFGNYVHADEDDIAENLNGPSSNIELNNQDSAL</sequence>
<keyword evidence="11" id="KW-1185">Reference proteome</keyword>
<comment type="caution">
    <text evidence="10">The sequence shown here is derived from an EMBL/GenBank/DDBJ whole genome shotgun (WGS) entry which is preliminary data.</text>
</comment>
<evidence type="ECO:0000313" key="11">
    <source>
        <dbReference type="Proteomes" id="UP001470230"/>
    </source>
</evidence>
<organism evidence="10 11">
    <name type="scientific">Tritrichomonas musculus</name>
    <dbReference type="NCBI Taxonomy" id="1915356"/>
    <lineage>
        <taxon>Eukaryota</taxon>
        <taxon>Metamonada</taxon>
        <taxon>Parabasalia</taxon>
        <taxon>Tritrichomonadida</taxon>
        <taxon>Tritrichomonadidae</taxon>
        <taxon>Tritrichomonas</taxon>
    </lineage>
</organism>
<dbReference type="PANTHER" id="PTHR11319">
    <property type="entry name" value="G PROTEIN-COUPLED RECEPTOR-RELATED"/>
    <property type="match status" value="1"/>
</dbReference>
<dbReference type="EMBL" id="JAPFFF010000011">
    <property type="protein sequence ID" value="KAK8878564.1"/>
    <property type="molecule type" value="Genomic_DNA"/>
</dbReference>
<evidence type="ECO:0008006" key="12">
    <source>
        <dbReference type="Google" id="ProtNLM"/>
    </source>
</evidence>
<dbReference type="InterPro" id="IPR006626">
    <property type="entry name" value="PbH1"/>
</dbReference>
<dbReference type="Pfam" id="PF02415">
    <property type="entry name" value="Chlam_PMP"/>
    <property type="match status" value="1"/>
</dbReference>
<feature type="region of interest" description="Disordered" evidence="8">
    <location>
        <begin position="1663"/>
        <end position="1710"/>
    </location>
</feature>
<dbReference type="InterPro" id="IPR011050">
    <property type="entry name" value="Pectin_lyase_fold/virulence"/>
</dbReference>
<keyword evidence="6 9" id="KW-0472">Membrane</keyword>
<evidence type="ECO:0000256" key="4">
    <source>
        <dbReference type="ARBA" id="ARBA00022525"/>
    </source>
</evidence>
<keyword evidence="4" id="KW-0964">Secreted</keyword>
<reference evidence="10 11" key="1">
    <citation type="submission" date="2024-04" db="EMBL/GenBank/DDBJ databases">
        <title>Tritrichomonas musculus Genome.</title>
        <authorList>
            <person name="Alves-Ferreira E."/>
            <person name="Grigg M."/>
            <person name="Lorenzi H."/>
            <person name="Galac M."/>
        </authorList>
    </citation>
    <scope>NUCLEOTIDE SEQUENCE [LARGE SCALE GENOMIC DNA]</scope>
    <source>
        <strain evidence="10 11">EAF2021</strain>
    </source>
</reference>
<evidence type="ECO:0000256" key="8">
    <source>
        <dbReference type="SAM" id="MobiDB-lite"/>
    </source>
</evidence>
<evidence type="ECO:0000256" key="5">
    <source>
        <dbReference type="ARBA" id="ARBA00022729"/>
    </source>
</evidence>
<evidence type="ECO:0000256" key="9">
    <source>
        <dbReference type="SAM" id="Phobius"/>
    </source>
</evidence>
<keyword evidence="9" id="KW-1133">Transmembrane helix</keyword>
<feature type="compositionally biased region" description="Low complexity" evidence="8">
    <location>
        <begin position="1670"/>
        <end position="1703"/>
    </location>
</feature>
<dbReference type="SMART" id="SM00710">
    <property type="entry name" value="PbH1"/>
    <property type="match status" value="13"/>
</dbReference>
<accession>A0ABR2JLH5</accession>
<proteinExistence type="predicted"/>
<evidence type="ECO:0000256" key="7">
    <source>
        <dbReference type="ARBA" id="ARBA00023237"/>
    </source>
</evidence>
<name>A0ABR2JLH5_9EUKA</name>
<gene>
    <name evidence="10" type="ORF">M9Y10_005344</name>
</gene>
<evidence type="ECO:0000313" key="10">
    <source>
        <dbReference type="EMBL" id="KAK8878564.1"/>
    </source>
</evidence>
<dbReference type="SUPFAM" id="SSF51126">
    <property type="entry name" value="Pectin lyase-like"/>
    <property type="match status" value="5"/>
</dbReference>
<dbReference type="InterPro" id="IPR003368">
    <property type="entry name" value="POMP_repeat"/>
</dbReference>
<feature type="transmembrane region" description="Helical" evidence="9">
    <location>
        <begin position="1720"/>
        <end position="1745"/>
    </location>
</feature>
<evidence type="ECO:0000256" key="2">
    <source>
        <dbReference type="ARBA" id="ARBA00004442"/>
    </source>
</evidence>
<evidence type="ECO:0000256" key="3">
    <source>
        <dbReference type="ARBA" id="ARBA00004613"/>
    </source>
</evidence>
<keyword evidence="7" id="KW-0998">Cell outer membrane</keyword>
<keyword evidence="9" id="KW-0812">Transmembrane</keyword>
<evidence type="ECO:0000256" key="6">
    <source>
        <dbReference type="ARBA" id="ARBA00023136"/>
    </source>
</evidence>
<keyword evidence="5" id="KW-0732">Signal</keyword>